<keyword evidence="1 2" id="KW-0732">Signal</keyword>
<sequence length="232" mass="23708">MTGRRDTMMLLRSVTLTAACLLIAAGFAPLAAGQPVPPPPVPPAEPVADPLSAPPSGAVLSGAPGILDTPDGWHVEVQGVGESQVPVAPLTTAVSSREYLVSGTFIGNVTGEGSTELTGGTLEAGYQIGCGILADEIGIEAGGGFDVNVPFDVLDADIELGGGIDLLPGEVNIVEVAAKRFEGTETRVTVTGLRVNFDRCAGQSFIRSYATLAVSTEDTEDVVTYLGVTKVV</sequence>
<dbReference type="Proteomes" id="UP000570517">
    <property type="component" value="Unassembled WGS sequence"/>
</dbReference>
<accession>A0A850PXE0</accession>
<organism evidence="3 4">
    <name type="scientific">Mycolicibacterium hippocampi</name>
    <dbReference type="NCBI Taxonomy" id="659824"/>
    <lineage>
        <taxon>Bacteria</taxon>
        <taxon>Bacillati</taxon>
        <taxon>Actinomycetota</taxon>
        <taxon>Actinomycetes</taxon>
        <taxon>Mycobacteriales</taxon>
        <taxon>Mycobacteriaceae</taxon>
        <taxon>Mycolicibacterium</taxon>
    </lineage>
</organism>
<feature type="signal peptide" evidence="2">
    <location>
        <begin position="1"/>
        <end position="31"/>
    </location>
</feature>
<feature type="chain" id="PRO_5038547547" description="MspA protein" evidence="2">
    <location>
        <begin position="32"/>
        <end position="232"/>
    </location>
</feature>
<evidence type="ECO:0000256" key="1">
    <source>
        <dbReference type="ARBA" id="ARBA00022729"/>
    </source>
</evidence>
<dbReference type="EMBL" id="JABFYL010000043">
    <property type="protein sequence ID" value="NVN52335.1"/>
    <property type="molecule type" value="Genomic_DNA"/>
</dbReference>
<reference evidence="3 4" key="1">
    <citation type="submission" date="2020-05" db="EMBL/GenBank/DDBJ databases">
        <title>Draft genome sequence of Mycobacterium hippocampi DL, isolated from European seabass, Dicentrarchus labrax, reared in fish farms.</title>
        <authorList>
            <person name="Stathopoulou P."/>
            <person name="Asimakis E."/>
            <person name="Tzokas K."/>
            <person name="Batargias C."/>
            <person name="Tsiamis G."/>
        </authorList>
    </citation>
    <scope>NUCLEOTIDE SEQUENCE [LARGE SCALE GENOMIC DNA]</scope>
    <source>
        <strain evidence="3 4">DL</strain>
    </source>
</reference>
<dbReference type="AlphaFoldDB" id="A0A850PXE0"/>
<gene>
    <name evidence="3" type="ORF">HLY00_2720</name>
</gene>
<dbReference type="InterPro" id="IPR015286">
    <property type="entry name" value="Porin_fam_mycobact-type"/>
</dbReference>
<name>A0A850PXE0_9MYCO</name>
<evidence type="ECO:0000313" key="3">
    <source>
        <dbReference type="EMBL" id="NVN52335.1"/>
    </source>
</evidence>
<dbReference type="Pfam" id="PF09203">
    <property type="entry name" value="MspA"/>
    <property type="match status" value="1"/>
</dbReference>
<comment type="caution">
    <text evidence="3">The sequence shown here is derived from an EMBL/GenBank/DDBJ whole genome shotgun (WGS) entry which is preliminary data.</text>
</comment>
<evidence type="ECO:0000313" key="4">
    <source>
        <dbReference type="Proteomes" id="UP000570517"/>
    </source>
</evidence>
<keyword evidence="4" id="KW-1185">Reference proteome</keyword>
<protein>
    <recommendedName>
        <fullName evidence="5">MspA protein</fullName>
    </recommendedName>
</protein>
<dbReference type="InterPro" id="IPR036435">
    <property type="entry name" value="Leukocidin/porin_MspA_sf"/>
</dbReference>
<evidence type="ECO:0008006" key="5">
    <source>
        <dbReference type="Google" id="ProtNLM"/>
    </source>
</evidence>
<proteinExistence type="predicted"/>
<dbReference type="Gene3D" id="2.60.40.1650">
    <property type="entry name" value="Porin MspA (Ig-like beta-sandwich domain)"/>
    <property type="match status" value="2"/>
</dbReference>
<evidence type="ECO:0000256" key="2">
    <source>
        <dbReference type="SAM" id="SignalP"/>
    </source>
</evidence>
<dbReference type="SUPFAM" id="SSF56959">
    <property type="entry name" value="Leukocidin-like"/>
    <property type="match status" value="1"/>
</dbReference>